<proteinExistence type="predicted"/>
<accession>A0A1F7U641</accession>
<gene>
    <name evidence="1" type="ORF">A3D72_00255</name>
</gene>
<organism evidence="1 2">
    <name type="scientific">Candidatus Uhrbacteria bacterium RIFCSPHIGHO2_02_FULL_57_19</name>
    <dbReference type="NCBI Taxonomy" id="1802391"/>
    <lineage>
        <taxon>Bacteria</taxon>
        <taxon>Candidatus Uhriibacteriota</taxon>
    </lineage>
</organism>
<comment type="caution">
    <text evidence="1">The sequence shown here is derived from an EMBL/GenBank/DDBJ whole genome shotgun (WGS) entry which is preliminary data.</text>
</comment>
<reference evidence="1 2" key="1">
    <citation type="journal article" date="2016" name="Nat. Commun.">
        <title>Thousands of microbial genomes shed light on interconnected biogeochemical processes in an aquifer system.</title>
        <authorList>
            <person name="Anantharaman K."/>
            <person name="Brown C.T."/>
            <person name="Hug L.A."/>
            <person name="Sharon I."/>
            <person name="Castelle C.J."/>
            <person name="Probst A.J."/>
            <person name="Thomas B.C."/>
            <person name="Singh A."/>
            <person name="Wilkins M.J."/>
            <person name="Karaoz U."/>
            <person name="Brodie E.L."/>
            <person name="Williams K.H."/>
            <person name="Hubbard S.S."/>
            <person name="Banfield J.F."/>
        </authorList>
    </citation>
    <scope>NUCLEOTIDE SEQUENCE [LARGE SCALE GENOMIC DNA]</scope>
</reference>
<dbReference type="EMBL" id="MGDZ01000041">
    <property type="protein sequence ID" value="OGL73147.1"/>
    <property type="molecule type" value="Genomic_DNA"/>
</dbReference>
<dbReference type="Proteomes" id="UP000176303">
    <property type="component" value="Unassembled WGS sequence"/>
</dbReference>
<sequence length="110" mass="12089">MSVPGIREVFGGTRSSKNAQPHEFLAAVQRTSPFDGVLRTVPQIIVIPTKVGIQIWIPAFAGMTKKDKFPDTNLEEGDLRCHAEEVSIPKGERPLVRELGGFGCELETSR</sequence>
<dbReference type="AlphaFoldDB" id="A0A1F7U641"/>
<name>A0A1F7U641_9BACT</name>
<evidence type="ECO:0000313" key="1">
    <source>
        <dbReference type="EMBL" id="OGL73147.1"/>
    </source>
</evidence>
<evidence type="ECO:0000313" key="2">
    <source>
        <dbReference type="Proteomes" id="UP000176303"/>
    </source>
</evidence>
<protein>
    <submittedName>
        <fullName evidence="1">Uncharacterized protein</fullName>
    </submittedName>
</protein>